<dbReference type="InterPro" id="IPR013783">
    <property type="entry name" value="Ig-like_fold"/>
</dbReference>
<comment type="similarity">
    <text evidence="1">Belongs to the glycosyl hydrolase 9 (cellulase E) family.</text>
</comment>
<protein>
    <submittedName>
        <fullName evidence="9">Hydrolase</fullName>
    </submittedName>
</protein>
<keyword evidence="6" id="KW-0732">Signal</keyword>
<evidence type="ECO:0000313" key="10">
    <source>
        <dbReference type="Proteomes" id="UP000641932"/>
    </source>
</evidence>
<dbReference type="GO" id="GO:0008810">
    <property type="term" value="F:cellulase activity"/>
    <property type="evidence" value="ECO:0007669"/>
    <property type="project" value="InterPro"/>
</dbReference>
<dbReference type="PANTHER" id="PTHR22298">
    <property type="entry name" value="ENDO-1,4-BETA-GLUCANASE"/>
    <property type="match status" value="1"/>
</dbReference>
<evidence type="ECO:0000313" key="9">
    <source>
        <dbReference type="EMBL" id="GGO81304.1"/>
    </source>
</evidence>
<evidence type="ECO:0000256" key="6">
    <source>
        <dbReference type="SAM" id="SignalP"/>
    </source>
</evidence>
<dbReference type="Pfam" id="PF02927">
    <property type="entry name" value="CelD_N"/>
    <property type="match status" value="1"/>
</dbReference>
<evidence type="ECO:0000256" key="4">
    <source>
        <dbReference type="ARBA" id="ARBA00023295"/>
    </source>
</evidence>
<feature type="domain" description="Glycoside hydrolase family 9" evidence="7">
    <location>
        <begin position="139"/>
        <end position="629"/>
    </location>
</feature>
<proteinExistence type="inferred from homology"/>
<name>A0A917ZFT1_9ACTN</name>
<dbReference type="Proteomes" id="UP000641932">
    <property type="component" value="Unassembled WGS sequence"/>
</dbReference>
<dbReference type="GO" id="GO:0000272">
    <property type="term" value="P:polysaccharide catabolic process"/>
    <property type="evidence" value="ECO:0007669"/>
    <property type="project" value="UniProtKB-KW"/>
</dbReference>
<evidence type="ECO:0000256" key="3">
    <source>
        <dbReference type="ARBA" id="ARBA00023277"/>
    </source>
</evidence>
<keyword evidence="2 9" id="KW-0378">Hydrolase</keyword>
<evidence type="ECO:0000256" key="1">
    <source>
        <dbReference type="ARBA" id="ARBA00007072"/>
    </source>
</evidence>
<reference evidence="9" key="1">
    <citation type="journal article" date="2014" name="Int. J. Syst. Evol. Microbiol.">
        <title>Complete genome sequence of Corynebacterium casei LMG S-19264T (=DSM 44701T), isolated from a smear-ripened cheese.</title>
        <authorList>
            <consortium name="US DOE Joint Genome Institute (JGI-PGF)"/>
            <person name="Walter F."/>
            <person name="Albersmeier A."/>
            <person name="Kalinowski J."/>
            <person name="Ruckert C."/>
        </authorList>
    </citation>
    <scope>NUCLEOTIDE SEQUENCE</scope>
    <source>
        <strain evidence="9">CGMCC 4.7201</strain>
    </source>
</reference>
<organism evidence="9 10">
    <name type="scientific">Wenjunlia tyrosinilytica</name>
    <dbReference type="NCBI Taxonomy" id="1544741"/>
    <lineage>
        <taxon>Bacteria</taxon>
        <taxon>Bacillati</taxon>
        <taxon>Actinomycetota</taxon>
        <taxon>Actinomycetes</taxon>
        <taxon>Kitasatosporales</taxon>
        <taxon>Streptomycetaceae</taxon>
        <taxon>Wenjunlia</taxon>
    </lineage>
</organism>
<feature type="signal peptide" evidence="6">
    <location>
        <begin position="1"/>
        <end position="21"/>
    </location>
</feature>
<comment type="caution">
    <text evidence="9">The sequence shown here is derived from an EMBL/GenBank/DDBJ whole genome shotgun (WGS) entry which is preliminary data.</text>
</comment>
<keyword evidence="3" id="KW-0119">Carbohydrate metabolism</keyword>
<evidence type="ECO:0000256" key="2">
    <source>
        <dbReference type="ARBA" id="ARBA00022801"/>
    </source>
</evidence>
<evidence type="ECO:0000259" key="8">
    <source>
        <dbReference type="Pfam" id="PF02927"/>
    </source>
</evidence>
<dbReference type="CDD" id="cd02850">
    <property type="entry name" value="E_set_Cellulase_N"/>
    <property type="match status" value="1"/>
</dbReference>
<feature type="chain" id="PRO_5038439134" evidence="6">
    <location>
        <begin position="22"/>
        <end position="638"/>
    </location>
</feature>
<dbReference type="Gene3D" id="2.60.40.10">
    <property type="entry name" value="Immunoglobulins"/>
    <property type="match status" value="1"/>
</dbReference>
<accession>A0A917ZFT1</accession>
<evidence type="ECO:0000256" key="5">
    <source>
        <dbReference type="ARBA" id="ARBA00023326"/>
    </source>
</evidence>
<dbReference type="EMBL" id="BMMS01000002">
    <property type="protein sequence ID" value="GGO81304.1"/>
    <property type="molecule type" value="Genomic_DNA"/>
</dbReference>
<keyword evidence="5" id="KW-0624">Polysaccharide degradation</keyword>
<dbReference type="PROSITE" id="PS51257">
    <property type="entry name" value="PROKAR_LIPOPROTEIN"/>
    <property type="match status" value="1"/>
</dbReference>
<dbReference type="Gene3D" id="1.50.10.10">
    <property type="match status" value="1"/>
</dbReference>
<dbReference type="InterPro" id="IPR012341">
    <property type="entry name" value="6hp_glycosidase-like_sf"/>
</dbReference>
<dbReference type="InterPro" id="IPR014756">
    <property type="entry name" value="Ig_E-set"/>
</dbReference>
<dbReference type="InterPro" id="IPR008928">
    <property type="entry name" value="6-hairpin_glycosidase_sf"/>
</dbReference>
<reference evidence="9" key="2">
    <citation type="submission" date="2020-09" db="EMBL/GenBank/DDBJ databases">
        <authorList>
            <person name="Sun Q."/>
            <person name="Zhou Y."/>
        </authorList>
    </citation>
    <scope>NUCLEOTIDE SEQUENCE</scope>
    <source>
        <strain evidence="9">CGMCC 4.7201</strain>
    </source>
</reference>
<dbReference type="SUPFAM" id="SSF48208">
    <property type="entry name" value="Six-hairpin glycosidases"/>
    <property type="match status" value="1"/>
</dbReference>
<dbReference type="InterPro" id="IPR004197">
    <property type="entry name" value="Cellulase_Ig-like"/>
</dbReference>
<dbReference type="InterPro" id="IPR001701">
    <property type="entry name" value="Glyco_hydro_9"/>
</dbReference>
<evidence type="ECO:0000259" key="7">
    <source>
        <dbReference type="Pfam" id="PF00759"/>
    </source>
</evidence>
<keyword evidence="4" id="KW-0326">Glycosidase</keyword>
<sequence length="638" mass="66601">MYTRRTTSATVLAYAVVAAVAGVSSCGSPAPRTRPAAVTGAVRVNQVGYADSGSKEAFLLAKGVVSGATWKLLDSHGALAASGTTGKSLGSWNKAYPAVYGIDFSSVKGAGTYHLRVSGAATASSPSFTIGTPKSVHGKVARDATAFFQAQRDGSDVVPGQLKRKPSHLNDRKAAVYNQPSFTSSDGDTIKKAPTKIAGVGPVNAEGGWFDAGDYLKFTVTTSYAAAALQIAARESGASPSSTLGEEAQHGLDWLDRMWDEKTKTLYIQVGLGSGTDSGSVVGDHDVWRLPEKDDADSVKEHAFLKNRPVFRAGAPGSRLSPNQAGRLAADFALAAQRHAASDPEKARGYLRTAAQIYALADTTPGRLVTAVPYGYYPETSWKDDLAFGGAELALAGQALKDSRASGWLSKAASWAKAYDEDDDHGTLNMYDTSALAYADLARAVRAAGDPEGLPIGYDALVADLRAQLAQGKARAGKDPFHAGAVYDGFDADSHTLGLAASARLYRRLTGDTSFNRFASQQLGWVLGANAWGTSFMVGEGSTFPTCTAGQLGNLAGALNGKPLLEIGAIVNGPNGTEQFDEGLGDFGAMRKCPSGSDPFSAFTGHGSKYVDDARSWQTSEPALDMDASGLLAFTLSS</sequence>
<dbReference type="AlphaFoldDB" id="A0A917ZFT1"/>
<keyword evidence="10" id="KW-1185">Reference proteome</keyword>
<gene>
    <name evidence="9" type="ORF">GCM10012280_05210</name>
</gene>
<dbReference type="SUPFAM" id="SSF81296">
    <property type="entry name" value="E set domains"/>
    <property type="match status" value="1"/>
</dbReference>
<feature type="domain" description="Cellulase Ig-like" evidence="8">
    <location>
        <begin position="39"/>
        <end position="120"/>
    </location>
</feature>
<dbReference type="Pfam" id="PF00759">
    <property type="entry name" value="Glyco_hydro_9"/>
    <property type="match status" value="1"/>
</dbReference>
<dbReference type="RefSeq" id="WP_189129820.1">
    <property type="nucleotide sequence ID" value="NZ_BMMS01000002.1"/>
</dbReference>